<dbReference type="Proteomes" id="UP000041356">
    <property type="component" value="Unassembled WGS sequence"/>
</dbReference>
<reference evidence="1 2" key="1">
    <citation type="submission" date="2015-03" db="EMBL/GenBank/DDBJ databases">
        <authorList>
            <consortium name="Pathogen Informatics"/>
            <person name="Murphy D."/>
        </authorList>
    </citation>
    <scope>NUCLEOTIDE SEQUENCE [LARGE SCALE GENOMIC DNA]</scope>
    <source>
        <strain evidence="1 2">IP27818</strain>
    </source>
</reference>
<evidence type="ECO:0000313" key="1">
    <source>
        <dbReference type="EMBL" id="CNG52770.1"/>
    </source>
</evidence>
<evidence type="ECO:0000313" key="2">
    <source>
        <dbReference type="Proteomes" id="UP000041356"/>
    </source>
</evidence>
<accession>A0A9P1VB51</accession>
<dbReference type="RefSeq" id="WP_046049997.1">
    <property type="nucleotide sequence ID" value="NZ_CAKODN010000011.1"/>
</dbReference>
<proteinExistence type="predicted"/>
<dbReference type="EMBL" id="CPZF01000016">
    <property type="protein sequence ID" value="CNG52770.1"/>
    <property type="molecule type" value="Genomic_DNA"/>
</dbReference>
<organism evidence="1 2">
    <name type="scientific">Yersinia enterocolitica</name>
    <dbReference type="NCBI Taxonomy" id="630"/>
    <lineage>
        <taxon>Bacteria</taxon>
        <taxon>Pseudomonadati</taxon>
        <taxon>Pseudomonadota</taxon>
        <taxon>Gammaproteobacteria</taxon>
        <taxon>Enterobacterales</taxon>
        <taxon>Yersiniaceae</taxon>
        <taxon>Yersinia</taxon>
    </lineage>
</organism>
<sequence>MSESITSIKLSIFDYIPPAILYSQGSEQIYTKLQRYMKDGWKVKDETTYIGGEIVRSVVTKKQVINNIKTVRIETFDSATNKINRITEAFDFNNNVKKIVVEQFDYDAVNKKLSQTNRIEATQDIEPQKMIEHKNINDKLIQKHQVNESKIFEQGSKLNSSPPDASTLAPAETRVKKELLDSKPIKHYEIIDGERFLVTKNRPVVDNGTRVQEARRDNSRFIADITSKYQNGNIILKTARVREVDPDTQKHSETGKYETQYIYDSNNKLDHTFTKSEFYGPDKKQIGLREQRVKNGEIIYDGILRYHSDGSSSLLFLNGDGNYEYTNWVAGKEIGQPSLRQSWIVRKTGLPIPPLKSDTINQKVTPTAEYPGQLADAINSFPSKEINPAPTDKIISSQIPERLRNIVPDRRYPI</sequence>
<protein>
    <submittedName>
        <fullName evidence="1">Uncharacterized protein</fullName>
    </submittedName>
</protein>
<comment type="caution">
    <text evidence="1">The sequence shown here is derived from an EMBL/GenBank/DDBJ whole genome shotgun (WGS) entry which is preliminary data.</text>
</comment>
<name>A0A9P1VB51_YEREN</name>
<gene>
    <name evidence="1" type="ORF">ERS137939_04246</name>
</gene>
<dbReference type="AlphaFoldDB" id="A0A9P1VB51"/>